<evidence type="ECO:0000313" key="12">
    <source>
        <dbReference type="Proteomes" id="UP000295097"/>
    </source>
</evidence>
<proteinExistence type="inferred from homology"/>
<dbReference type="SUPFAM" id="SSF56935">
    <property type="entry name" value="Porins"/>
    <property type="match status" value="1"/>
</dbReference>
<evidence type="ECO:0000256" key="9">
    <source>
        <dbReference type="ARBA" id="ARBA00023237"/>
    </source>
</evidence>
<keyword evidence="6 10" id="KW-0406">Ion transport</keyword>
<keyword evidence="2 10" id="KW-0813">Transport</keyword>
<comment type="subcellular location">
    <subcellularLocation>
        <location evidence="10">Cell outer membrane</location>
        <topology evidence="10">Multi-pass membrane protein</topology>
    </subcellularLocation>
</comment>
<accession>A0A4R3NXL2</accession>
<keyword evidence="8 10" id="KW-0472">Membrane</keyword>
<keyword evidence="12" id="KW-1185">Reference proteome</keyword>
<comment type="caution">
    <text evidence="11">The sequence shown here is derived from an EMBL/GenBank/DDBJ whole genome shotgun (WGS) entry which is preliminary data.</text>
</comment>
<evidence type="ECO:0000313" key="11">
    <source>
        <dbReference type="EMBL" id="TCT44505.1"/>
    </source>
</evidence>
<evidence type="ECO:0000256" key="6">
    <source>
        <dbReference type="ARBA" id="ARBA00023065"/>
    </source>
</evidence>
<gene>
    <name evidence="11" type="ORF">EDC90_100254</name>
</gene>
<evidence type="ECO:0000256" key="3">
    <source>
        <dbReference type="ARBA" id="ARBA00022452"/>
    </source>
</evidence>
<protein>
    <recommendedName>
        <fullName evidence="10">Porin</fullName>
    </recommendedName>
</protein>
<sequence>MNFKSLFLGSTAVIAAATGANAADPVVVVEPAAPNYVEVCDAFGAGYFYIPGTETCLDIGGYVRFQVDANDDDWGVMTRGHLDVTAKSDTELGVLTGDIEINANAYSDNRDNDVVLDNAYIGLGGFQAGYFDTYWDEGLTGEVDDLAGNTKITEMRYIYAANGFIAALALDALEADMVSGLGNGSTDMNKLGVAGRVGFNAGGVNAKLDIGYDTYNEEAAFRALGEFAAGPGSILLGGLYNTGASAYAKTWELDQGGFSDTYYGYSEWAVAAGYRMDVTDKFRVTPMVQYTQLKTDKSLGLADDPDAWSGGMYFEYELVKDFWAKLNVQYTDYNDDLADYAGKSDWAGYFRLQRDF</sequence>
<keyword evidence="9 10" id="KW-0998">Cell outer membrane</keyword>
<feature type="chain" id="PRO_5021021867" description="Porin" evidence="10">
    <location>
        <begin position="23"/>
        <end position="356"/>
    </location>
</feature>
<dbReference type="GO" id="GO:0009279">
    <property type="term" value="C:cell outer membrane"/>
    <property type="evidence" value="ECO:0007669"/>
    <property type="project" value="UniProtKB-SubCell"/>
</dbReference>
<comment type="similarity">
    <text evidence="1 10">Belongs to the alphaproteobacteria porin family.</text>
</comment>
<comment type="function">
    <text evidence="10">Forms passive diffusion pores that allow small molecular weight hydrophilic materials across the outer membrane.</text>
</comment>
<keyword evidence="3 10" id="KW-1134">Transmembrane beta strand</keyword>
<keyword evidence="7 10" id="KW-0626">Porin</keyword>
<evidence type="ECO:0000256" key="7">
    <source>
        <dbReference type="ARBA" id="ARBA00023114"/>
    </source>
</evidence>
<dbReference type="RefSeq" id="WP_132307905.1">
    <property type="nucleotide sequence ID" value="NZ_SMAR01000002.1"/>
</dbReference>
<reference evidence="11 12" key="1">
    <citation type="submission" date="2019-03" db="EMBL/GenBank/DDBJ databases">
        <title>Freshwater and sediment microbial communities from various areas in North America, analyzing microbe dynamics in response to fracking.</title>
        <authorList>
            <person name="Lamendella R."/>
        </authorList>
    </citation>
    <scope>NUCLEOTIDE SEQUENCE [LARGE SCALE GENOMIC DNA]</scope>
    <source>
        <strain evidence="11 12">175.2</strain>
    </source>
</reference>
<dbReference type="AlphaFoldDB" id="A0A4R3NXL2"/>
<dbReference type="GO" id="GO:0006811">
    <property type="term" value="P:monoatomic ion transport"/>
    <property type="evidence" value="ECO:0007669"/>
    <property type="project" value="UniProtKB-KW"/>
</dbReference>
<dbReference type="GO" id="GO:0015288">
    <property type="term" value="F:porin activity"/>
    <property type="evidence" value="ECO:0007669"/>
    <property type="project" value="UniProtKB-KW"/>
</dbReference>
<comment type="domain">
    <text evidence="10">Consists of 16-stranded beta-barrel sheets, with large surface-exposed loops, that form a transmembrane pore at the center of each barrel. The pore is partially ocluded by a peptide loop that folds into the pore lumen.</text>
</comment>
<dbReference type="Proteomes" id="UP000295097">
    <property type="component" value="Unassembled WGS sequence"/>
</dbReference>
<dbReference type="OrthoDB" id="7801681at2"/>
<evidence type="ECO:0000256" key="8">
    <source>
        <dbReference type="ARBA" id="ARBA00023136"/>
    </source>
</evidence>
<keyword evidence="5 10" id="KW-0732">Signal</keyword>
<evidence type="ECO:0000256" key="5">
    <source>
        <dbReference type="ARBA" id="ARBA00022729"/>
    </source>
</evidence>
<dbReference type="Pfam" id="PF02530">
    <property type="entry name" value="Porin_2"/>
    <property type="match status" value="1"/>
</dbReference>
<organism evidence="11 12">
    <name type="scientific">Martelella mediterranea</name>
    <dbReference type="NCBI Taxonomy" id="293089"/>
    <lineage>
        <taxon>Bacteria</taxon>
        <taxon>Pseudomonadati</taxon>
        <taxon>Pseudomonadota</taxon>
        <taxon>Alphaproteobacteria</taxon>
        <taxon>Hyphomicrobiales</taxon>
        <taxon>Aurantimonadaceae</taxon>
        <taxon>Martelella</taxon>
    </lineage>
</organism>
<dbReference type="EMBL" id="SMAR01000002">
    <property type="protein sequence ID" value="TCT44505.1"/>
    <property type="molecule type" value="Genomic_DNA"/>
</dbReference>
<dbReference type="GO" id="GO:0046930">
    <property type="term" value="C:pore complex"/>
    <property type="evidence" value="ECO:0007669"/>
    <property type="project" value="UniProtKB-KW"/>
</dbReference>
<name>A0A4R3NXL2_9HYPH</name>
<evidence type="ECO:0000256" key="2">
    <source>
        <dbReference type="ARBA" id="ARBA00022448"/>
    </source>
</evidence>
<dbReference type="InterPro" id="IPR003684">
    <property type="entry name" value="Porin_alphabac"/>
</dbReference>
<evidence type="ECO:0000256" key="4">
    <source>
        <dbReference type="ARBA" id="ARBA00022692"/>
    </source>
</evidence>
<evidence type="ECO:0000256" key="10">
    <source>
        <dbReference type="RuleBase" id="RU364005"/>
    </source>
</evidence>
<keyword evidence="4 10" id="KW-0812">Transmembrane</keyword>
<evidence type="ECO:0000256" key="1">
    <source>
        <dbReference type="ARBA" id="ARBA00009521"/>
    </source>
</evidence>
<feature type="signal peptide" evidence="10">
    <location>
        <begin position="1"/>
        <end position="22"/>
    </location>
</feature>